<organism evidence="5 6">
    <name type="scientific">Cellulomonas biazotea</name>
    <dbReference type="NCBI Taxonomy" id="1709"/>
    <lineage>
        <taxon>Bacteria</taxon>
        <taxon>Bacillati</taxon>
        <taxon>Actinomycetota</taxon>
        <taxon>Actinomycetes</taxon>
        <taxon>Micrococcales</taxon>
        <taxon>Cellulomonadaceae</taxon>
        <taxon>Cellulomonas</taxon>
    </lineage>
</organism>
<evidence type="ECO:0000256" key="2">
    <source>
        <dbReference type="ARBA" id="ARBA00023125"/>
    </source>
</evidence>
<dbReference type="PANTHER" id="PTHR33204:SF18">
    <property type="entry name" value="TRANSCRIPTIONAL REGULATORY PROTEIN"/>
    <property type="match status" value="1"/>
</dbReference>
<keyword evidence="3" id="KW-0804">Transcription</keyword>
<dbReference type="AlphaFoldDB" id="A0A402DLS0"/>
<dbReference type="SUPFAM" id="SSF46785">
    <property type="entry name" value="Winged helix' DNA-binding domain"/>
    <property type="match status" value="1"/>
</dbReference>
<dbReference type="Pfam" id="PF01638">
    <property type="entry name" value="HxlR"/>
    <property type="match status" value="1"/>
</dbReference>
<dbReference type="CDD" id="cd00090">
    <property type="entry name" value="HTH_ARSR"/>
    <property type="match status" value="1"/>
</dbReference>
<dbReference type="GO" id="GO:0003677">
    <property type="term" value="F:DNA binding"/>
    <property type="evidence" value="ECO:0007669"/>
    <property type="project" value="UniProtKB-KW"/>
</dbReference>
<dbReference type="PANTHER" id="PTHR33204">
    <property type="entry name" value="TRANSCRIPTIONAL REGULATOR, MARR FAMILY"/>
    <property type="match status" value="1"/>
</dbReference>
<dbReference type="Proteomes" id="UP000289954">
    <property type="component" value="Unassembled WGS sequence"/>
</dbReference>
<evidence type="ECO:0000313" key="6">
    <source>
        <dbReference type="Proteomes" id="UP000289954"/>
    </source>
</evidence>
<accession>A0A402DLS0</accession>
<evidence type="ECO:0000313" key="5">
    <source>
        <dbReference type="EMBL" id="GCE75071.1"/>
    </source>
</evidence>
<dbReference type="InterPro" id="IPR036390">
    <property type="entry name" value="WH_DNA-bd_sf"/>
</dbReference>
<dbReference type="EMBL" id="BIMR01000007">
    <property type="protein sequence ID" value="GCE75071.1"/>
    <property type="molecule type" value="Genomic_DNA"/>
</dbReference>
<dbReference type="InterPro" id="IPR036388">
    <property type="entry name" value="WH-like_DNA-bd_sf"/>
</dbReference>
<dbReference type="RefSeq" id="WP_130779694.1">
    <property type="nucleotide sequence ID" value="NZ_BIMR01000007.1"/>
</dbReference>
<keyword evidence="1" id="KW-0805">Transcription regulation</keyword>
<dbReference type="InterPro" id="IPR002577">
    <property type="entry name" value="HTH_HxlR"/>
</dbReference>
<keyword evidence="2" id="KW-0238">DNA-binding</keyword>
<proteinExistence type="predicted"/>
<dbReference type="OrthoDB" id="9792527at2"/>
<name>A0A402DLS0_9CELL</name>
<feature type="domain" description="HTH hxlR-type" evidence="4">
    <location>
        <begin position="10"/>
        <end position="105"/>
    </location>
</feature>
<dbReference type="Gene3D" id="1.10.10.10">
    <property type="entry name" value="Winged helix-like DNA-binding domain superfamily/Winged helix DNA-binding domain"/>
    <property type="match status" value="1"/>
</dbReference>
<keyword evidence="6" id="KW-1185">Reference proteome</keyword>
<evidence type="ECO:0000256" key="1">
    <source>
        <dbReference type="ARBA" id="ARBA00023015"/>
    </source>
</evidence>
<evidence type="ECO:0000259" key="4">
    <source>
        <dbReference type="PROSITE" id="PS51118"/>
    </source>
</evidence>
<sequence length="213" mass="22876">MAARDYGQYCGITRALELVGERWALLIVRDLLVGPRRYGELAAGLPRIPSNILAARLKELQEAGILRRAPRSRVIVYELTPYGRELEPVVLALGAWGFKAMGDPREEQVLTPDALAITLRTAFRPQVAADLPATAYAAHLGPTGLLVRVDGPSLVVTRGDGPADLAFAAGPSIHRLISGELAPGRAIETGVVEVLRGRGDLLDRFATTFHLAA</sequence>
<gene>
    <name evidence="5" type="ORF">CBZ_01270</name>
</gene>
<comment type="caution">
    <text evidence="5">The sequence shown here is derived from an EMBL/GenBank/DDBJ whole genome shotgun (WGS) entry which is preliminary data.</text>
</comment>
<reference evidence="5 6" key="1">
    <citation type="submission" date="2019-01" db="EMBL/GenBank/DDBJ databases">
        <title>Draft genome sequence of Cellulomonas takizawaensis strain TKZ-21.</title>
        <authorList>
            <person name="Yamamura H."/>
            <person name="Hayashi T."/>
            <person name="Hamada M."/>
            <person name="Serisawa Y."/>
            <person name="Matsuyama K."/>
            <person name="Nakagawa Y."/>
            <person name="Otoguro M."/>
            <person name="Yanagida F."/>
            <person name="Hayakawa M."/>
        </authorList>
    </citation>
    <scope>NUCLEOTIDE SEQUENCE [LARGE SCALE GENOMIC DNA]</scope>
    <source>
        <strain evidence="5 6">NBRC12680</strain>
    </source>
</reference>
<protein>
    <submittedName>
        <fullName evidence="5">HxlR family transcriptional regulator</fullName>
    </submittedName>
</protein>
<dbReference type="PROSITE" id="PS51118">
    <property type="entry name" value="HTH_HXLR"/>
    <property type="match status" value="1"/>
</dbReference>
<evidence type="ECO:0000256" key="3">
    <source>
        <dbReference type="ARBA" id="ARBA00023163"/>
    </source>
</evidence>
<dbReference type="InterPro" id="IPR011991">
    <property type="entry name" value="ArsR-like_HTH"/>
</dbReference>